<organism evidence="2 3">
    <name type="scientific">Hohenbuehelia grisea</name>
    <dbReference type="NCBI Taxonomy" id="104357"/>
    <lineage>
        <taxon>Eukaryota</taxon>
        <taxon>Fungi</taxon>
        <taxon>Dikarya</taxon>
        <taxon>Basidiomycota</taxon>
        <taxon>Agaricomycotina</taxon>
        <taxon>Agaricomycetes</taxon>
        <taxon>Agaricomycetidae</taxon>
        <taxon>Agaricales</taxon>
        <taxon>Pleurotineae</taxon>
        <taxon>Pleurotaceae</taxon>
        <taxon>Hohenbuehelia</taxon>
    </lineage>
</organism>
<accession>A0ABR3JI17</accession>
<protein>
    <recommendedName>
        <fullName evidence="4">Zn(2)-C6 fungal-type domain-containing protein</fullName>
    </recommendedName>
</protein>
<sequence length="392" mass="42539">MTLVPATSDIYILLRRARGFDHIPCQKCNIIGANCDYDQGNCSLCRVNNSTCIWPARDSIDNDLHDESDTYTEEDRDSANDSVVASADDSTTTTGTGTDTEFELPAHSESSANITDISVPSNVVATQIGAPYFTDDDSGALLALDVPVNPSCDALTALSNDPNVPVVQDAELGMDTSTVMCHAICAEDLKGTSTYSTQQSFSSPFSMNSNERIQDHTHYQPNLDPVMIRSSNPVDQSIHNDVNSLVDLPLMTPIDVSFLPLQDNPSLVLFGQRPLVPPLSDISNSLSLFQSTSIAPLMTRDNSLPVIGNIGLPPSMFDISSNPFVSQSVNDYADQSWDSAMAALGFADYQSNANDYQSNAPVSWDNVPTDPSFWMSNFWNLTDESGLYDKSV</sequence>
<name>A0ABR3JI17_9AGAR</name>
<proteinExistence type="predicted"/>
<dbReference type="EMBL" id="JASNQZ010000006">
    <property type="protein sequence ID" value="KAL0955394.1"/>
    <property type="molecule type" value="Genomic_DNA"/>
</dbReference>
<feature type="region of interest" description="Disordered" evidence="1">
    <location>
        <begin position="63"/>
        <end position="109"/>
    </location>
</feature>
<keyword evidence="3" id="KW-1185">Reference proteome</keyword>
<dbReference type="Proteomes" id="UP001556367">
    <property type="component" value="Unassembled WGS sequence"/>
</dbReference>
<gene>
    <name evidence="2" type="ORF">HGRIS_001641</name>
</gene>
<evidence type="ECO:0000313" key="3">
    <source>
        <dbReference type="Proteomes" id="UP001556367"/>
    </source>
</evidence>
<feature type="compositionally biased region" description="Low complexity" evidence="1">
    <location>
        <begin position="81"/>
        <end position="99"/>
    </location>
</feature>
<evidence type="ECO:0000313" key="2">
    <source>
        <dbReference type="EMBL" id="KAL0955394.1"/>
    </source>
</evidence>
<comment type="caution">
    <text evidence="2">The sequence shown here is derived from an EMBL/GenBank/DDBJ whole genome shotgun (WGS) entry which is preliminary data.</text>
</comment>
<reference evidence="3" key="1">
    <citation type="submission" date="2024-06" db="EMBL/GenBank/DDBJ databases">
        <title>Multi-omics analyses provide insights into the biosynthesis of the anticancer antibiotic pleurotin in Hohenbuehelia grisea.</title>
        <authorList>
            <person name="Weaver J.A."/>
            <person name="Alberti F."/>
        </authorList>
    </citation>
    <scope>NUCLEOTIDE SEQUENCE [LARGE SCALE GENOMIC DNA]</scope>
    <source>
        <strain evidence="3">T-177</strain>
    </source>
</reference>
<evidence type="ECO:0000256" key="1">
    <source>
        <dbReference type="SAM" id="MobiDB-lite"/>
    </source>
</evidence>
<evidence type="ECO:0008006" key="4">
    <source>
        <dbReference type="Google" id="ProtNLM"/>
    </source>
</evidence>